<evidence type="ECO:0000313" key="9">
    <source>
        <dbReference type="Proteomes" id="UP001596977"/>
    </source>
</evidence>
<dbReference type="InterPro" id="IPR000172">
    <property type="entry name" value="GMC_OxRdtase_N"/>
</dbReference>
<accession>A0ABW3HBN6</accession>
<sequence length="547" mass="59184">MASVGEADFVIVGAGSAGCVLANRLSADPANRVVLIEAGGRDRHPFMRMPFAFMKLQFVQRLSWGYWSEPEEGLGGRKLWLPRGKCLGGTSSINGMVYSRGHPRDYDEWAELGADGWSWDEVLPYFKRSEDSWRGASEWHGAGGPLPVAPVDVRGPVFDATMAAARALGHKVTDDQHGPETGEGFCPPEVTVDRGRRASSATQFLRPAMHRPNLTVITGALVTRVVIEKGRATGVELADKSGTRTIRAEREVVLSAGAYNSPKLLMLSGIGPADDLRAAGIDPVLDLPGVGRNLQEHPLTGVGCELNRPVGFESQLRFDRLALNVTRFALGLDSSALQLPVTSFGFVRTLPDLERPDIKANVYPTRLDGRVWFPGIRKGAGHAMTVFAVLLRPYSRGSVTLRSADPAAPPRIRINMFEDRRDLETMRRIVRQMREFFAAEPLAALAGKELMPGAAVQTDDEIDAFNRKTCILAHHASSTCAMGAESDPMAVLDPQLRVRGIEGLRIADASVMPRVVGGNTNAPVIMIGEKASDMILGNRAIPAAQAA</sequence>
<name>A0ABW3HBN6_9SPHN</name>
<evidence type="ECO:0000256" key="3">
    <source>
        <dbReference type="ARBA" id="ARBA00022630"/>
    </source>
</evidence>
<reference evidence="9" key="1">
    <citation type="journal article" date="2019" name="Int. J. Syst. Evol. Microbiol.">
        <title>The Global Catalogue of Microorganisms (GCM) 10K type strain sequencing project: providing services to taxonomists for standard genome sequencing and annotation.</title>
        <authorList>
            <consortium name="The Broad Institute Genomics Platform"/>
            <consortium name="The Broad Institute Genome Sequencing Center for Infectious Disease"/>
            <person name="Wu L."/>
            <person name="Ma J."/>
        </authorList>
    </citation>
    <scope>NUCLEOTIDE SEQUENCE [LARGE SCALE GENOMIC DNA]</scope>
    <source>
        <strain evidence="9">CCUG 62982</strain>
    </source>
</reference>
<comment type="caution">
    <text evidence="8">The sequence shown here is derived from an EMBL/GenBank/DDBJ whole genome shotgun (WGS) entry which is preliminary data.</text>
</comment>
<dbReference type="Pfam" id="PF00732">
    <property type="entry name" value="GMC_oxred_N"/>
    <property type="match status" value="1"/>
</dbReference>
<evidence type="ECO:0000259" key="6">
    <source>
        <dbReference type="PROSITE" id="PS00623"/>
    </source>
</evidence>
<gene>
    <name evidence="8" type="ORF">ACFQ1E_19820</name>
</gene>
<protein>
    <submittedName>
        <fullName evidence="8">GMC family oxidoreductase</fullName>
    </submittedName>
</protein>
<evidence type="ECO:0000256" key="2">
    <source>
        <dbReference type="ARBA" id="ARBA00010790"/>
    </source>
</evidence>
<dbReference type="EMBL" id="JBHTJG010000015">
    <property type="protein sequence ID" value="MFD0948597.1"/>
    <property type="molecule type" value="Genomic_DNA"/>
</dbReference>
<dbReference type="Gene3D" id="3.30.560.10">
    <property type="entry name" value="Glucose Oxidase, domain 3"/>
    <property type="match status" value="1"/>
</dbReference>
<dbReference type="Proteomes" id="UP001596977">
    <property type="component" value="Unassembled WGS sequence"/>
</dbReference>
<dbReference type="InterPro" id="IPR007867">
    <property type="entry name" value="GMC_OxRtase_C"/>
</dbReference>
<dbReference type="InterPro" id="IPR036188">
    <property type="entry name" value="FAD/NAD-bd_sf"/>
</dbReference>
<feature type="domain" description="Glucose-methanol-choline oxidoreductase N-terminal" evidence="7">
    <location>
        <begin position="257"/>
        <end position="271"/>
    </location>
</feature>
<proteinExistence type="inferred from homology"/>
<keyword evidence="9" id="KW-1185">Reference proteome</keyword>
<dbReference type="PIRSF" id="PIRSF000137">
    <property type="entry name" value="Alcohol_oxidase"/>
    <property type="match status" value="1"/>
</dbReference>
<dbReference type="PANTHER" id="PTHR11552:SF147">
    <property type="entry name" value="CHOLINE DEHYDROGENASE, MITOCHONDRIAL"/>
    <property type="match status" value="1"/>
</dbReference>
<organism evidence="8 9">
    <name type="scientific">Sphingomonas canadensis</name>
    <dbReference type="NCBI Taxonomy" id="1219257"/>
    <lineage>
        <taxon>Bacteria</taxon>
        <taxon>Pseudomonadati</taxon>
        <taxon>Pseudomonadota</taxon>
        <taxon>Alphaproteobacteria</taxon>
        <taxon>Sphingomonadales</taxon>
        <taxon>Sphingomonadaceae</taxon>
        <taxon>Sphingomonas</taxon>
    </lineage>
</organism>
<keyword evidence="4 5" id="KW-0274">FAD</keyword>
<dbReference type="PROSITE" id="PS00624">
    <property type="entry name" value="GMC_OXRED_2"/>
    <property type="match status" value="1"/>
</dbReference>
<evidence type="ECO:0000256" key="1">
    <source>
        <dbReference type="ARBA" id="ARBA00001974"/>
    </source>
</evidence>
<evidence type="ECO:0000256" key="4">
    <source>
        <dbReference type="ARBA" id="ARBA00022827"/>
    </source>
</evidence>
<dbReference type="SUPFAM" id="SSF51905">
    <property type="entry name" value="FAD/NAD(P)-binding domain"/>
    <property type="match status" value="1"/>
</dbReference>
<dbReference type="PANTHER" id="PTHR11552">
    <property type="entry name" value="GLUCOSE-METHANOL-CHOLINE GMC OXIDOREDUCTASE"/>
    <property type="match status" value="1"/>
</dbReference>
<dbReference type="Pfam" id="PF05199">
    <property type="entry name" value="GMC_oxred_C"/>
    <property type="match status" value="1"/>
</dbReference>
<evidence type="ECO:0000313" key="8">
    <source>
        <dbReference type="EMBL" id="MFD0948597.1"/>
    </source>
</evidence>
<feature type="domain" description="Glucose-methanol-choline oxidoreductase N-terminal" evidence="6">
    <location>
        <begin position="84"/>
        <end position="107"/>
    </location>
</feature>
<evidence type="ECO:0000256" key="5">
    <source>
        <dbReference type="RuleBase" id="RU003968"/>
    </source>
</evidence>
<keyword evidence="3 5" id="KW-0285">Flavoprotein</keyword>
<dbReference type="PROSITE" id="PS00623">
    <property type="entry name" value="GMC_OXRED_1"/>
    <property type="match status" value="1"/>
</dbReference>
<dbReference type="RefSeq" id="WP_264946508.1">
    <property type="nucleotide sequence ID" value="NZ_JAPDRA010000015.1"/>
</dbReference>
<dbReference type="Gene3D" id="3.50.50.60">
    <property type="entry name" value="FAD/NAD(P)-binding domain"/>
    <property type="match status" value="1"/>
</dbReference>
<comment type="cofactor">
    <cofactor evidence="1">
        <name>FAD</name>
        <dbReference type="ChEBI" id="CHEBI:57692"/>
    </cofactor>
</comment>
<dbReference type="InterPro" id="IPR012132">
    <property type="entry name" value="GMC_OxRdtase"/>
</dbReference>
<comment type="similarity">
    <text evidence="2 5">Belongs to the GMC oxidoreductase family.</text>
</comment>
<dbReference type="SUPFAM" id="SSF54373">
    <property type="entry name" value="FAD-linked reductases, C-terminal domain"/>
    <property type="match status" value="1"/>
</dbReference>
<evidence type="ECO:0000259" key="7">
    <source>
        <dbReference type="PROSITE" id="PS00624"/>
    </source>
</evidence>